<gene>
    <name evidence="2" type="ordered locus">Hbut_0749</name>
</gene>
<dbReference type="InterPro" id="IPR023210">
    <property type="entry name" value="NADP_OxRdtase_dom"/>
</dbReference>
<dbReference type="Pfam" id="PF00248">
    <property type="entry name" value="Aldo_ket_red"/>
    <property type="match status" value="1"/>
</dbReference>
<dbReference type="Proteomes" id="UP000002593">
    <property type="component" value="Chromosome"/>
</dbReference>
<dbReference type="STRING" id="415426.Hbut_0749"/>
<keyword evidence="3" id="KW-1185">Reference proteome</keyword>
<dbReference type="eggNOG" id="arCOG01618">
    <property type="taxonomic scope" value="Archaea"/>
</dbReference>
<dbReference type="SUPFAM" id="SSF51430">
    <property type="entry name" value="NAD(P)-linked oxidoreductase"/>
    <property type="match status" value="1"/>
</dbReference>
<proteinExistence type="predicted"/>
<reference evidence="2 3" key="1">
    <citation type="journal article" date="2007" name="Archaea">
        <title>The genome of Hyperthermus butylicus: a sulfur-reducing, peptide fermenting, neutrophilic Crenarchaeote growing up to 108 degrees C.</title>
        <authorList>
            <person name="Brugger K."/>
            <person name="Chen L."/>
            <person name="Stark M."/>
            <person name="Zibat A."/>
            <person name="Redder P."/>
            <person name="Ruepp A."/>
            <person name="Awayez M."/>
            <person name="She Q."/>
            <person name="Garrett R.A."/>
            <person name="Klenk H.P."/>
        </authorList>
    </citation>
    <scope>NUCLEOTIDE SEQUENCE [LARGE SCALE GENOMIC DNA]</scope>
    <source>
        <strain evidence="3">DSM 5456 / JCM 9403 / PLM1-5</strain>
    </source>
</reference>
<feature type="domain" description="NADP-dependent oxidoreductase" evidence="1">
    <location>
        <begin position="21"/>
        <end position="300"/>
    </location>
</feature>
<accession>A2BKU2</accession>
<dbReference type="EMBL" id="CP000493">
    <property type="protein sequence ID" value="ABM80603.1"/>
    <property type="molecule type" value="Genomic_DNA"/>
</dbReference>
<dbReference type="InterPro" id="IPR020471">
    <property type="entry name" value="AKR"/>
</dbReference>
<name>A2BKU2_HYPBU</name>
<dbReference type="KEGG" id="hbu:Hbut_0749"/>
<sequence>MGVGGLLYVVLGRSGLRVSRVGLGLWQAGSRLWGGVSLGDVVAAAERGLELGLNLFDTAELYGAGRSEALLGEALRRAGARDGVVVVTKVAGYRVTWAGVRKALEGSRRRLGRSPDIVLYHWPPPVPFTVCRVVRLLERAVDEGLAAYMGVSNFNARELEEAVQCTRRHEIVVDQVHYSIAHRVPENRLIPTARRLGVTVMAWGPLAKGALAGKTRADNMARRLDPVFREAARDDKLLETLRRAAEKLGVSMAVVALAWLHGRGVVPVAGVRRPRHAEEAAKAARTELPPEIAGEIDEASKKYVARWGTCYNELHWNRYIPPPLQHLIYRLILRGI</sequence>
<evidence type="ECO:0000313" key="3">
    <source>
        <dbReference type="Proteomes" id="UP000002593"/>
    </source>
</evidence>
<dbReference type="PRINTS" id="PR00069">
    <property type="entry name" value="ALDKETRDTASE"/>
</dbReference>
<dbReference type="AlphaFoldDB" id="A2BKU2"/>
<organism evidence="2 3">
    <name type="scientific">Hyperthermus butylicus (strain DSM 5456 / JCM 9403 / PLM1-5)</name>
    <dbReference type="NCBI Taxonomy" id="415426"/>
    <lineage>
        <taxon>Archaea</taxon>
        <taxon>Thermoproteota</taxon>
        <taxon>Thermoprotei</taxon>
        <taxon>Desulfurococcales</taxon>
        <taxon>Pyrodictiaceae</taxon>
        <taxon>Hyperthermus</taxon>
    </lineage>
</organism>
<dbReference type="PANTHER" id="PTHR43638:SF3">
    <property type="entry name" value="ALDEHYDE REDUCTASE"/>
    <property type="match status" value="1"/>
</dbReference>
<dbReference type="GO" id="GO:0016491">
    <property type="term" value="F:oxidoreductase activity"/>
    <property type="evidence" value="ECO:0007669"/>
    <property type="project" value="InterPro"/>
</dbReference>
<evidence type="ECO:0000313" key="2">
    <source>
        <dbReference type="EMBL" id="ABM80603.1"/>
    </source>
</evidence>
<dbReference type="EnsemblBacteria" id="ABM80603">
    <property type="protein sequence ID" value="ABM80603"/>
    <property type="gene ID" value="Hbut_0749"/>
</dbReference>
<dbReference type="InterPro" id="IPR036812">
    <property type="entry name" value="NAD(P)_OxRdtase_dom_sf"/>
</dbReference>
<dbReference type="PANTHER" id="PTHR43638">
    <property type="entry name" value="OXIDOREDUCTASE, ALDO/KETO REDUCTASE FAMILY PROTEIN"/>
    <property type="match status" value="1"/>
</dbReference>
<dbReference type="Gene3D" id="3.20.20.100">
    <property type="entry name" value="NADP-dependent oxidoreductase domain"/>
    <property type="match status" value="1"/>
</dbReference>
<protein>
    <submittedName>
        <fullName evidence="2">Universally conserved protein</fullName>
    </submittedName>
</protein>
<dbReference type="HOGENOM" id="CLU_023205_2_3_2"/>
<evidence type="ECO:0000259" key="1">
    <source>
        <dbReference type="Pfam" id="PF00248"/>
    </source>
</evidence>